<dbReference type="Proteomes" id="UP000614216">
    <property type="component" value="Unassembled WGS sequence"/>
</dbReference>
<reference evidence="1" key="1">
    <citation type="submission" date="2021-01" db="EMBL/GenBank/DDBJ databases">
        <title>Fulvivirga kasyanovii gen. nov., sp nov., a novel member of the phylum Bacteroidetes isolated from seawater in a mussel farm.</title>
        <authorList>
            <person name="Zhao L.-H."/>
            <person name="Wang Z.-J."/>
        </authorList>
    </citation>
    <scope>NUCLEOTIDE SEQUENCE</scope>
    <source>
        <strain evidence="1">29W222</strain>
    </source>
</reference>
<dbReference type="PANTHER" id="PTHR41913:SF1">
    <property type="entry name" value="DUF1684 DOMAIN-CONTAINING PROTEIN"/>
    <property type="match status" value="1"/>
</dbReference>
<dbReference type="EMBL" id="JAEUGD010000043">
    <property type="protein sequence ID" value="MBL6447426.1"/>
    <property type="molecule type" value="Genomic_DNA"/>
</dbReference>
<gene>
    <name evidence="1" type="ORF">JMN32_14000</name>
</gene>
<proteinExistence type="predicted"/>
<evidence type="ECO:0000313" key="2">
    <source>
        <dbReference type="Proteomes" id="UP000614216"/>
    </source>
</evidence>
<dbReference type="PANTHER" id="PTHR41913">
    <property type="entry name" value="DUF1684 DOMAIN-CONTAINING PROTEIN"/>
    <property type="match status" value="1"/>
</dbReference>
<comment type="caution">
    <text evidence="1">The sequence shown here is derived from an EMBL/GenBank/DDBJ whole genome shotgun (WGS) entry which is preliminary data.</text>
</comment>
<keyword evidence="2" id="KW-1185">Reference proteome</keyword>
<accession>A0A937FZM9</accession>
<protein>
    <submittedName>
        <fullName evidence="1">DUF1684 domain-containing protein</fullName>
    </submittedName>
</protein>
<sequence length="203" mass="23583">MIKNILITALFSTCFLTSHGQSNELTKEIEEFHKELNEEFANPEESPLTKQDLETFKSLDFFPIDLKYRIVAKFVRTPDQKPFKMATTTTRSPIYEKYGEAHFELNGQEFVLEVYQSHELKETEEYKDYLFLPFTDLSNGEETYGGGRYLGLTIPEADTVVLDFNRAYNPYCAYNKKYSCPLVPRQNRVRTKVLAGVKAFKSH</sequence>
<dbReference type="RefSeq" id="WP_202856963.1">
    <property type="nucleotide sequence ID" value="NZ_JAEUGD010000043.1"/>
</dbReference>
<organism evidence="1 2">
    <name type="scientific">Fulvivirga marina</name>
    <dbReference type="NCBI Taxonomy" id="2494733"/>
    <lineage>
        <taxon>Bacteria</taxon>
        <taxon>Pseudomonadati</taxon>
        <taxon>Bacteroidota</taxon>
        <taxon>Cytophagia</taxon>
        <taxon>Cytophagales</taxon>
        <taxon>Fulvivirgaceae</taxon>
        <taxon>Fulvivirga</taxon>
    </lineage>
</organism>
<dbReference type="Pfam" id="PF07920">
    <property type="entry name" value="DUF1684"/>
    <property type="match status" value="1"/>
</dbReference>
<dbReference type="InterPro" id="IPR012467">
    <property type="entry name" value="DUF1684"/>
</dbReference>
<name>A0A937FZM9_9BACT</name>
<evidence type="ECO:0000313" key="1">
    <source>
        <dbReference type="EMBL" id="MBL6447426.1"/>
    </source>
</evidence>
<dbReference type="AlphaFoldDB" id="A0A937FZM9"/>